<name>A0A373FCW7_COMTE</name>
<protein>
    <submittedName>
        <fullName evidence="1">XRE family transcriptional regulator</fullName>
    </submittedName>
</protein>
<accession>A0A373FCW7</accession>
<sequence>MGGAGLTHAAAAVLVHANTRSWQKWEAGEREMHPAFWELFCLKTGRSNTGHNTAARTLK</sequence>
<dbReference type="Proteomes" id="UP000261948">
    <property type="component" value="Unassembled WGS sequence"/>
</dbReference>
<gene>
    <name evidence="1" type="ORF">DZC30_18575</name>
</gene>
<dbReference type="InterPro" id="IPR010982">
    <property type="entry name" value="Lambda_DNA-bd_dom_sf"/>
</dbReference>
<keyword evidence="2" id="KW-1185">Reference proteome</keyword>
<dbReference type="AlphaFoldDB" id="A0A373FCW7"/>
<dbReference type="EMBL" id="QURR01000029">
    <property type="protein sequence ID" value="RGE41315.1"/>
    <property type="molecule type" value="Genomic_DNA"/>
</dbReference>
<dbReference type="GO" id="GO:0003677">
    <property type="term" value="F:DNA binding"/>
    <property type="evidence" value="ECO:0007669"/>
    <property type="project" value="InterPro"/>
</dbReference>
<evidence type="ECO:0000313" key="2">
    <source>
        <dbReference type="Proteomes" id="UP000261948"/>
    </source>
</evidence>
<dbReference type="Gene3D" id="1.10.260.40">
    <property type="entry name" value="lambda repressor-like DNA-binding domains"/>
    <property type="match status" value="1"/>
</dbReference>
<dbReference type="OrthoDB" id="5574138at2"/>
<proteinExistence type="predicted"/>
<reference evidence="1 2" key="1">
    <citation type="submission" date="2018-08" db="EMBL/GenBank/DDBJ databases">
        <title>Comamonas testosteroni strain SWCO2.</title>
        <authorList>
            <person name="Jiang N."/>
            <person name="Zhang X.Z."/>
        </authorList>
    </citation>
    <scope>NUCLEOTIDE SEQUENCE [LARGE SCALE GENOMIC DNA]</scope>
    <source>
        <strain evidence="1 2">SWCO2</strain>
    </source>
</reference>
<evidence type="ECO:0000313" key="1">
    <source>
        <dbReference type="EMBL" id="RGE41315.1"/>
    </source>
</evidence>
<organism evidence="1 2">
    <name type="scientific">Comamonas testosteroni</name>
    <name type="common">Pseudomonas testosteroni</name>
    <dbReference type="NCBI Taxonomy" id="285"/>
    <lineage>
        <taxon>Bacteria</taxon>
        <taxon>Pseudomonadati</taxon>
        <taxon>Pseudomonadota</taxon>
        <taxon>Betaproteobacteria</taxon>
        <taxon>Burkholderiales</taxon>
        <taxon>Comamonadaceae</taxon>
        <taxon>Comamonas</taxon>
    </lineage>
</organism>
<comment type="caution">
    <text evidence="1">The sequence shown here is derived from an EMBL/GenBank/DDBJ whole genome shotgun (WGS) entry which is preliminary data.</text>
</comment>